<dbReference type="AlphaFoldDB" id="A0A086KEN2"/>
<sequence>MLVSARRQHSHHLYALVLAQVESLAKKLNFCSHLRAAEELTFSHDHVAIRQNLISLIWFARGDRIAKGSELMRIVDMHFDALKHAGYALSLLQRQAETFAPKRLPGDYAALLVASHFSVGVQKEYLHIRDAVLSYSVALQIARASLGINHPMIPLLRKGISSLRTSGRLGHLATASMSRRFSNSRLGSPPRRGVEISAVRWGARTNLASLRAEEVVTSITSLAARIRELIFQKKMRKSLVPVSGPAKNRIPLE</sequence>
<dbReference type="OrthoDB" id="10384611at2759"/>
<dbReference type="Proteomes" id="UP000028828">
    <property type="component" value="Unassembled WGS sequence"/>
</dbReference>
<accession>A0A086KEN2</accession>
<organism evidence="1 2">
    <name type="scientific">Toxoplasma gondii p89</name>
    <dbReference type="NCBI Taxonomy" id="943119"/>
    <lineage>
        <taxon>Eukaryota</taxon>
        <taxon>Sar</taxon>
        <taxon>Alveolata</taxon>
        <taxon>Apicomplexa</taxon>
        <taxon>Conoidasida</taxon>
        <taxon>Coccidia</taxon>
        <taxon>Eucoccidiorida</taxon>
        <taxon>Eimeriorina</taxon>
        <taxon>Sarcocystidae</taxon>
        <taxon>Toxoplasma</taxon>
    </lineage>
</organism>
<protein>
    <submittedName>
        <fullName evidence="1">Uncharacterized protein</fullName>
    </submittedName>
</protein>
<comment type="caution">
    <text evidence="1">The sequence shown here is derived from an EMBL/GenBank/DDBJ whole genome shotgun (WGS) entry which is preliminary data.</text>
</comment>
<dbReference type="EMBL" id="AEYI02000986">
    <property type="protein sequence ID" value="KFG42850.1"/>
    <property type="molecule type" value="Genomic_DNA"/>
</dbReference>
<reference evidence="1 2" key="1">
    <citation type="submission" date="2014-03" db="EMBL/GenBank/DDBJ databases">
        <authorList>
            <person name="Sibley D."/>
            <person name="Venepally P."/>
            <person name="Karamycheva S."/>
            <person name="Hadjithomas M."/>
            <person name="Khan A."/>
            <person name="Brunk B."/>
            <person name="Roos D."/>
            <person name="Caler E."/>
            <person name="Lorenzi H."/>
        </authorList>
    </citation>
    <scope>NUCLEOTIDE SEQUENCE [LARGE SCALE GENOMIC DNA]</scope>
    <source>
        <strain evidence="2">p89</strain>
    </source>
</reference>
<evidence type="ECO:0000313" key="2">
    <source>
        <dbReference type="Proteomes" id="UP000028828"/>
    </source>
</evidence>
<evidence type="ECO:0000313" key="1">
    <source>
        <dbReference type="EMBL" id="KFG42850.1"/>
    </source>
</evidence>
<gene>
    <name evidence="1" type="ORF">TGP89_225680</name>
</gene>
<proteinExistence type="predicted"/>
<name>A0A086KEN2_TOXGO</name>
<dbReference type="VEuPathDB" id="ToxoDB:TGP89_225680"/>